<keyword evidence="1" id="KW-0812">Transmembrane</keyword>
<organism evidence="2 3">
    <name type="scientific">Baudoinia panamericana (strain UAMH 10762)</name>
    <name type="common">Angels' share fungus</name>
    <name type="synonym">Baudoinia compniacensis (strain UAMH 10762)</name>
    <dbReference type="NCBI Taxonomy" id="717646"/>
    <lineage>
        <taxon>Eukaryota</taxon>
        <taxon>Fungi</taxon>
        <taxon>Dikarya</taxon>
        <taxon>Ascomycota</taxon>
        <taxon>Pezizomycotina</taxon>
        <taxon>Dothideomycetes</taxon>
        <taxon>Dothideomycetidae</taxon>
        <taxon>Mycosphaerellales</taxon>
        <taxon>Teratosphaeriaceae</taxon>
        <taxon>Baudoinia</taxon>
    </lineage>
</organism>
<dbReference type="Proteomes" id="UP000011761">
    <property type="component" value="Unassembled WGS sequence"/>
</dbReference>
<evidence type="ECO:0000313" key="2">
    <source>
        <dbReference type="EMBL" id="EMC98510.1"/>
    </source>
</evidence>
<dbReference type="EMBL" id="KB445553">
    <property type="protein sequence ID" value="EMC98510.1"/>
    <property type="molecule type" value="Genomic_DNA"/>
</dbReference>
<keyword evidence="3" id="KW-1185">Reference proteome</keyword>
<dbReference type="KEGG" id="bcom:BAUCODRAFT_138247"/>
<keyword evidence="1" id="KW-0472">Membrane</keyword>
<accession>M2NHL3</accession>
<gene>
    <name evidence="2" type="ORF">BAUCODRAFT_138247</name>
</gene>
<evidence type="ECO:0000256" key="1">
    <source>
        <dbReference type="SAM" id="Phobius"/>
    </source>
</evidence>
<feature type="transmembrane region" description="Helical" evidence="1">
    <location>
        <begin position="255"/>
        <end position="276"/>
    </location>
</feature>
<dbReference type="PANTHER" id="PTHR39599">
    <property type="entry name" value="GPI-ANCHORED PROTEIN (EUROFUNG)-RELATED-RELATED"/>
    <property type="match status" value="1"/>
</dbReference>
<protein>
    <submittedName>
        <fullName evidence="2">Uncharacterized protein</fullName>
    </submittedName>
</protein>
<keyword evidence="1" id="KW-1133">Transmembrane helix</keyword>
<dbReference type="RefSeq" id="XP_007675088.1">
    <property type="nucleotide sequence ID" value="XM_007676898.1"/>
</dbReference>
<reference evidence="2 3" key="1">
    <citation type="journal article" date="2012" name="PLoS Pathog.">
        <title>Diverse lifestyles and strategies of plant pathogenesis encoded in the genomes of eighteen Dothideomycetes fungi.</title>
        <authorList>
            <person name="Ohm R.A."/>
            <person name="Feau N."/>
            <person name="Henrissat B."/>
            <person name="Schoch C.L."/>
            <person name="Horwitz B.A."/>
            <person name="Barry K.W."/>
            <person name="Condon B.J."/>
            <person name="Copeland A.C."/>
            <person name="Dhillon B."/>
            <person name="Glaser F."/>
            <person name="Hesse C.N."/>
            <person name="Kosti I."/>
            <person name="LaButti K."/>
            <person name="Lindquist E.A."/>
            <person name="Lucas S."/>
            <person name="Salamov A.A."/>
            <person name="Bradshaw R.E."/>
            <person name="Ciuffetti L."/>
            <person name="Hamelin R.C."/>
            <person name="Kema G.H.J."/>
            <person name="Lawrence C."/>
            <person name="Scott J.A."/>
            <person name="Spatafora J.W."/>
            <person name="Turgeon B.G."/>
            <person name="de Wit P.J.G.M."/>
            <person name="Zhong S."/>
            <person name="Goodwin S.B."/>
            <person name="Grigoriev I.V."/>
        </authorList>
    </citation>
    <scope>NUCLEOTIDE SEQUENCE [LARGE SCALE GENOMIC DNA]</scope>
    <source>
        <strain evidence="2 3">UAMH 10762</strain>
    </source>
</reference>
<proteinExistence type="predicted"/>
<feature type="transmembrane region" description="Helical" evidence="1">
    <location>
        <begin position="71"/>
        <end position="93"/>
    </location>
</feature>
<evidence type="ECO:0000313" key="3">
    <source>
        <dbReference type="Proteomes" id="UP000011761"/>
    </source>
</evidence>
<dbReference type="AlphaFoldDB" id="M2NHL3"/>
<dbReference type="eggNOG" id="ENOG502SSIA">
    <property type="taxonomic scope" value="Eukaryota"/>
</dbReference>
<dbReference type="OrthoDB" id="2426396at2759"/>
<sequence>MQACTAGLTRAHCYLLSLCMRISSLLRDHLVCVLGDHTLLNSLQRILHLHLPSHLQPPHIMARAAAVRRRALLSLIALPAALRIVSAQTVYYFSGAVSVISQQTGSPAVPAVCPAGYPIQCNNINPNYCCPSNNVCSNNNNYVACCPNGVQCSGAIGGANGYAPLSTTQYYTTYVQPTTVYTQPQATTVYGAGVVTVQQATTVYPAVTTPQTTTQIYYGQYCATYTEVGVNVPTTARGDCGTVLIVAPSEGARSAVSWLGMGVFVVLLHMFGALVLPRRLL</sequence>
<dbReference type="PANTHER" id="PTHR39599:SF1">
    <property type="entry name" value="GPI-ANCHORED PROTEIN (EUROFUNG)"/>
    <property type="match status" value="1"/>
</dbReference>
<name>M2NHL3_BAUPA</name>
<dbReference type="HOGENOM" id="CLU_990414_0_0_1"/>
<dbReference type="GeneID" id="19108346"/>